<keyword evidence="1" id="KW-0812">Transmembrane</keyword>
<sequence length="375" mass="42017">MSKVDGQASRQDVLGDSRSRDIAGLRLLRLEGVSHNELDGISPLETQVDVDEETPFGWSKEERKRCYGSNQRLWYVCLFAILVSVGFLIFAMLANRPKCASEKGRWVVNQDIINHSSSSIRELPPGLQPLQGISVDIQNNMLYSFYTNGARVFEIDIETGKLSNPVKEIQYDFSRDFPKLINLSVTHIGGIDFVSNKGLDEIWLACHGEGLAGEGAVIAVDPYTLKPKKDRVALRMGRNLDWVACRDGVIYAGEFFNVTSIYRADLATLNRLPDLEITFQRDDPLKNAGFQYIQSSSFDLDGQLVMLSDDYVTTIHYVDIKSGRATSEQHLLVGSEVDGLAFAGPHMFVGINRQHSHEQVMGAPQYISIYDFQRV</sequence>
<organism evidence="2">
    <name type="scientific">Mucochytrium quahogii</name>
    <dbReference type="NCBI Taxonomy" id="96639"/>
    <lineage>
        <taxon>Eukaryota</taxon>
        <taxon>Sar</taxon>
        <taxon>Stramenopiles</taxon>
        <taxon>Bigyra</taxon>
        <taxon>Labyrinthulomycetes</taxon>
        <taxon>Thraustochytrida</taxon>
        <taxon>Thraustochytriidae</taxon>
        <taxon>Mucochytrium</taxon>
    </lineage>
</organism>
<keyword evidence="1" id="KW-1133">Transmembrane helix</keyword>
<gene>
    <name evidence="2" type="ORF">QSP1433_LOCUS11460</name>
</gene>
<evidence type="ECO:0000313" key="2">
    <source>
        <dbReference type="EMBL" id="CAD9692738.1"/>
    </source>
</evidence>
<dbReference type="EMBL" id="HBHK01018022">
    <property type="protein sequence ID" value="CAD9692738.1"/>
    <property type="molecule type" value="Transcribed_RNA"/>
</dbReference>
<protein>
    <submittedName>
        <fullName evidence="2">Uncharacterized protein</fullName>
    </submittedName>
</protein>
<name>A0A7S2S8G8_9STRA</name>
<dbReference type="SUPFAM" id="SSF63825">
    <property type="entry name" value="YWTD domain"/>
    <property type="match status" value="1"/>
</dbReference>
<feature type="transmembrane region" description="Helical" evidence="1">
    <location>
        <begin position="73"/>
        <end position="94"/>
    </location>
</feature>
<evidence type="ECO:0000256" key="1">
    <source>
        <dbReference type="SAM" id="Phobius"/>
    </source>
</evidence>
<dbReference type="AlphaFoldDB" id="A0A7S2S8G8"/>
<keyword evidence="1" id="KW-0472">Membrane</keyword>
<accession>A0A7S2S8G8</accession>
<reference evidence="2" key="1">
    <citation type="submission" date="2021-01" db="EMBL/GenBank/DDBJ databases">
        <authorList>
            <person name="Corre E."/>
            <person name="Pelletier E."/>
            <person name="Niang G."/>
            <person name="Scheremetjew M."/>
            <person name="Finn R."/>
            <person name="Kale V."/>
            <person name="Holt S."/>
            <person name="Cochrane G."/>
            <person name="Meng A."/>
            <person name="Brown T."/>
            <person name="Cohen L."/>
        </authorList>
    </citation>
    <scope>NUCLEOTIDE SEQUENCE</scope>
    <source>
        <strain evidence="2">NY070348D</strain>
    </source>
</reference>
<proteinExistence type="predicted"/>